<evidence type="ECO:0000313" key="1">
    <source>
        <dbReference type="EMBL" id="MBI3015696.1"/>
    </source>
</evidence>
<dbReference type="EMBL" id="JACPSX010000222">
    <property type="protein sequence ID" value="MBI3015696.1"/>
    <property type="molecule type" value="Genomic_DNA"/>
</dbReference>
<evidence type="ECO:0000313" key="2">
    <source>
        <dbReference type="Proteomes" id="UP000741360"/>
    </source>
</evidence>
<accession>A0A932GQW1</accession>
<gene>
    <name evidence="1" type="ORF">HYY65_11715</name>
</gene>
<dbReference type="AlphaFoldDB" id="A0A932GQW1"/>
<proteinExistence type="predicted"/>
<protein>
    <submittedName>
        <fullName evidence="1">Uncharacterized protein</fullName>
    </submittedName>
</protein>
<reference evidence="1" key="1">
    <citation type="submission" date="2020-07" db="EMBL/GenBank/DDBJ databases">
        <title>Huge and variable diversity of episymbiotic CPR bacteria and DPANN archaea in groundwater ecosystems.</title>
        <authorList>
            <person name="He C.Y."/>
            <person name="Keren R."/>
            <person name="Whittaker M."/>
            <person name="Farag I.F."/>
            <person name="Doudna J."/>
            <person name="Cate J.H.D."/>
            <person name="Banfield J.F."/>
        </authorList>
    </citation>
    <scope>NUCLEOTIDE SEQUENCE</scope>
    <source>
        <strain evidence="1">NC_groundwater_717_Ag_S-0.2um_59_8</strain>
    </source>
</reference>
<name>A0A932GQW1_UNCTE</name>
<comment type="caution">
    <text evidence="1">The sequence shown here is derived from an EMBL/GenBank/DDBJ whole genome shotgun (WGS) entry which is preliminary data.</text>
</comment>
<organism evidence="1 2">
    <name type="scientific">Tectimicrobiota bacterium</name>
    <dbReference type="NCBI Taxonomy" id="2528274"/>
    <lineage>
        <taxon>Bacteria</taxon>
        <taxon>Pseudomonadati</taxon>
        <taxon>Nitrospinota/Tectimicrobiota group</taxon>
        <taxon>Candidatus Tectimicrobiota</taxon>
    </lineage>
</organism>
<dbReference type="Proteomes" id="UP000741360">
    <property type="component" value="Unassembled WGS sequence"/>
</dbReference>
<sequence length="91" mass="10242">MTDKVSHEEFVRRAIVSLRKEGYKGIHTVFSGFNDAFKRYFAGENPVEVTKRLADEGKIVLRPVRGGVMIYLPEEAPQRSSGDDALKKMGL</sequence>